<evidence type="ECO:0000313" key="1">
    <source>
        <dbReference type="EMBL" id="AIW03490.1"/>
    </source>
</evidence>
<name>A0A0A0RN55_9CAUD</name>
<dbReference type="RefSeq" id="YP_009151655.1">
    <property type="nucleotide sequence ID" value="NC_027374.1"/>
</dbReference>
<evidence type="ECO:0000313" key="2">
    <source>
        <dbReference type="Proteomes" id="UP000030207"/>
    </source>
</evidence>
<dbReference type="EMBL" id="KM236246">
    <property type="protein sequence ID" value="AIW03490.1"/>
    <property type="molecule type" value="Genomic_DNA"/>
</dbReference>
<dbReference type="GeneID" id="24608067"/>
<dbReference type="Proteomes" id="UP000030207">
    <property type="component" value="Segment"/>
</dbReference>
<sequence>MSEEKLIEFDIKVFENGTTMFVTHYVLPTGDIIFKDEDDPDRVGFSYLIPYEGYKAKVNYSDGRPSKYVTIHDITEDDLRFTNV</sequence>
<proteinExistence type="predicted"/>
<keyword evidence="2" id="KW-1185">Reference proteome</keyword>
<dbReference type="KEGG" id="vg:24608067"/>
<organism evidence="1 2">
    <name type="scientific">Bacillus phage Moonbeam</name>
    <dbReference type="NCBI Taxonomy" id="1540091"/>
    <lineage>
        <taxon>Viruses</taxon>
        <taxon>Duplodnaviria</taxon>
        <taxon>Heunggongvirae</taxon>
        <taxon>Uroviricota</taxon>
        <taxon>Caudoviricetes</taxon>
        <taxon>Herelleviridae</taxon>
        <taxon>Bastillevirinae</taxon>
        <taxon>Moonbeamvirus</taxon>
        <taxon>Moonbeamvirus moonbeam</taxon>
    </lineage>
</organism>
<protein>
    <submittedName>
        <fullName evidence="1">Uncharacterized protein</fullName>
    </submittedName>
</protein>
<reference evidence="1 2" key="1">
    <citation type="submission" date="2014-07" db="EMBL/GenBank/DDBJ databases">
        <title>Complete Genome of Bacillus megaterium Myophage Moonbeam.</title>
        <authorList>
            <person name="Cadungog J.N."/>
            <person name="Khatemi B.E."/>
            <person name="Hernandez A.C."/>
            <person name="Everett G.F.K."/>
        </authorList>
    </citation>
    <scope>NUCLEOTIDE SEQUENCE [LARGE SCALE GENOMIC DNA]</scope>
</reference>
<accession>A0A0A0RN55</accession>
<gene>
    <name evidence="1" type="ORF">CPT_Moonbeam92</name>
</gene>